<feature type="transmembrane region" description="Helical" evidence="1">
    <location>
        <begin position="52"/>
        <end position="71"/>
    </location>
</feature>
<dbReference type="RefSeq" id="WP_251834818.1">
    <property type="nucleotide sequence ID" value="NZ_JACSQG010000001.1"/>
</dbReference>
<reference evidence="2 3" key="1">
    <citation type="submission" date="2020-08" db="EMBL/GenBank/DDBJ databases">
        <title>A Genomic Blueprint of the Chicken Gut Microbiome.</title>
        <authorList>
            <person name="Gilroy R."/>
            <person name="Ravi A."/>
            <person name="Getino M."/>
            <person name="Pursley I."/>
            <person name="Horton D.L."/>
            <person name="Alikhan N.-F."/>
            <person name="Baker D."/>
            <person name="Gharbi K."/>
            <person name="Hall N."/>
            <person name="Watson M."/>
            <person name="Adriaenssens E.M."/>
            <person name="Foster-Nyarko E."/>
            <person name="Jarju S."/>
            <person name="Secka A."/>
            <person name="Antonio M."/>
            <person name="Oren A."/>
            <person name="Chaudhuri R."/>
            <person name="La Ragione R.M."/>
            <person name="Hildebrand F."/>
            <person name="Pallen M.J."/>
        </authorList>
    </citation>
    <scope>NUCLEOTIDE SEQUENCE [LARGE SCALE GENOMIC DNA]</scope>
    <source>
        <strain evidence="2 3">Sa2CUA2</strain>
    </source>
</reference>
<feature type="transmembrane region" description="Helical" evidence="1">
    <location>
        <begin position="92"/>
        <end position="113"/>
    </location>
</feature>
<feature type="transmembrane region" description="Helical" evidence="1">
    <location>
        <begin position="157"/>
        <end position="176"/>
    </location>
</feature>
<sequence length="220" mass="24333">MNPLSILRDAWYFFSRHLGTIALLCLPLIILETLAQLLLAEHYRAQLQGAGDLISGLLFYPLYSAALILYLDTRTRGLAPGLPALWNMALRLWPTLALLTALSSLLIMLGVSLFVLPGVWLMVKLAFAEYLLVLRGLRPLAALRESLRLTTGQFWPILMLQLCILIPIWSLEAWLFGRLGESSGAPQVLLGCVTGLGQLFAGVVMFRCFMVCSETVKSAD</sequence>
<evidence type="ECO:0008006" key="4">
    <source>
        <dbReference type="Google" id="ProtNLM"/>
    </source>
</evidence>
<dbReference type="Proteomes" id="UP000611945">
    <property type="component" value="Unassembled WGS sequence"/>
</dbReference>
<keyword evidence="1" id="KW-0472">Membrane</keyword>
<evidence type="ECO:0000313" key="2">
    <source>
        <dbReference type="EMBL" id="MBD7976045.1"/>
    </source>
</evidence>
<keyword evidence="1" id="KW-1133">Transmembrane helix</keyword>
<dbReference type="EMBL" id="JACSQG010000001">
    <property type="protein sequence ID" value="MBD7976045.1"/>
    <property type="molecule type" value="Genomic_DNA"/>
</dbReference>
<keyword evidence="3" id="KW-1185">Reference proteome</keyword>
<evidence type="ECO:0000256" key="1">
    <source>
        <dbReference type="SAM" id="Phobius"/>
    </source>
</evidence>
<proteinExistence type="predicted"/>
<feature type="transmembrane region" description="Helical" evidence="1">
    <location>
        <begin position="188"/>
        <end position="209"/>
    </location>
</feature>
<evidence type="ECO:0000313" key="3">
    <source>
        <dbReference type="Proteomes" id="UP000611945"/>
    </source>
</evidence>
<accession>A0ABR8TJU6</accession>
<feature type="transmembrane region" description="Helical" evidence="1">
    <location>
        <begin position="21"/>
        <end position="40"/>
    </location>
</feature>
<organism evidence="2 3">
    <name type="scientific">Serpens gallinarum</name>
    <dbReference type="NCBI Taxonomy" id="2763075"/>
    <lineage>
        <taxon>Bacteria</taxon>
        <taxon>Pseudomonadati</taxon>
        <taxon>Pseudomonadota</taxon>
        <taxon>Gammaproteobacteria</taxon>
        <taxon>Pseudomonadales</taxon>
        <taxon>Pseudomonadaceae</taxon>
        <taxon>Pseudomonas</taxon>
    </lineage>
</organism>
<comment type="caution">
    <text evidence="2">The sequence shown here is derived from an EMBL/GenBank/DDBJ whole genome shotgun (WGS) entry which is preliminary data.</text>
</comment>
<keyword evidence="1" id="KW-0812">Transmembrane</keyword>
<name>A0ABR8TJU6_9PSED</name>
<gene>
    <name evidence="2" type="ORF">H9642_02445</name>
</gene>
<protein>
    <recommendedName>
        <fullName evidence="4">Integral membrane protein</fullName>
    </recommendedName>
</protein>